<reference evidence="1" key="1">
    <citation type="submission" date="2021-06" db="EMBL/GenBank/DDBJ databases">
        <title>An adapted protocol for Saccharibacteria cultivation: two new species join this phylum of Candidate Phyla Radiations.</title>
        <authorList>
            <person name="Ibrahim A."/>
            <person name="Maatouk M."/>
            <person name="Zgheib R."/>
            <person name="Haddad G."/>
            <person name="Bou Khalil J."/>
            <person name="Raoult D."/>
            <person name="Bittar F."/>
        </authorList>
    </citation>
    <scope>NUCLEOTIDE SEQUENCE</scope>
    <source>
        <strain evidence="1">IHU1</strain>
    </source>
</reference>
<proteinExistence type="predicted"/>
<gene>
    <name evidence="1" type="ORF">KOY48_01365</name>
</gene>
<evidence type="ECO:0000313" key="1">
    <source>
        <dbReference type="EMBL" id="QWQ32495.1"/>
    </source>
</evidence>
<organism evidence="1 2">
    <name type="scientific">Candidatus Minimicrobia naudis</name>
    <dbReference type="NCBI Taxonomy" id="2841263"/>
    <lineage>
        <taxon>Bacteria</taxon>
        <taxon>Candidatus Saccharimonadota</taxon>
        <taxon>Candidatus Saccharimonadota incertae sedis</taxon>
        <taxon>Candidatus Minimicrobia</taxon>
    </lineage>
</organism>
<keyword evidence="2" id="KW-1185">Reference proteome</keyword>
<dbReference type="Proteomes" id="UP000679129">
    <property type="component" value="Chromosome"/>
</dbReference>
<sequence>MVAELGSDRIFGIPIIARIVNKILAVIQFIMTPASRILVFTQNVEPPYVPLPFAELHILPFSLTNPPSGSQFRLNVTFSPKKLLFTFHFFAAGGNPIPNSSTFNAVSLGDHRVT</sequence>
<protein>
    <submittedName>
        <fullName evidence="1">Uncharacterized protein</fullName>
    </submittedName>
</protein>
<dbReference type="KEGG" id="mnd:KOY48_01365"/>
<dbReference type="EMBL" id="CP076460">
    <property type="protein sequence ID" value="QWQ32495.1"/>
    <property type="molecule type" value="Genomic_DNA"/>
</dbReference>
<evidence type="ECO:0000313" key="2">
    <source>
        <dbReference type="Proteomes" id="UP000679129"/>
    </source>
</evidence>
<name>A0A8F1MCC6_9BACT</name>
<accession>A0A8F1MCC6</accession>
<dbReference type="AlphaFoldDB" id="A0A8F1MCC6"/>